<proteinExistence type="predicted"/>
<organism evidence="8 9">
    <name type="scientific">Lithocarpus litseifolius</name>
    <dbReference type="NCBI Taxonomy" id="425828"/>
    <lineage>
        <taxon>Eukaryota</taxon>
        <taxon>Viridiplantae</taxon>
        <taxon>Streptophyta</taxon>
        <taxon>Embryophyta</taxon>
        <taxon>Tracheophyta</taxon>
        <taxon>Spermatophyta</taxon>
        <taxon>Magnoliopsida</taxon>
        <taxon>eudicotyledons</taxon>
        <taxon>Gunneridae</taxon>
        <taxon>Pentapetalae</taxon>
        <taxon>rosids</taxon>
        <taxon>fabids</taxon>
        <taxon>Fagales</taxon>
        <taxon>Fagaceae</taxon>
        <taxon>Lithocarpus</taxon>
    </lineage>
</organism>
<evidence type="ECO:0000256" key="5">
    <source>
        <dbReference type="ARBA" id="ARBA00023242"/>
    </source>
</evidence>
<accession>A0AAW2C367</accession>
<dbReference type="GO" id="GO:0003677">
    <property type="term" value="F:DNA binding"/>
    <property type="evidence" value="ECO:0007669"/>
    <property type="project" value="UniProtKB-KW"/>
</dbReference>
<evidence type="ECO:0000259" key="7">
    <source>
        <dbReference type="PROSITE" id="PS50888"/>
    </source>
</evidence>
<keyword evidence="5" id="KW-0539">Nucleus</keyword>
<evidence type="ECO:0000256" key="6">
    <source>
        <dbReference type="SAM" id="MobiDB-lite"/>
    </source>
</evidence>
<dbReference type="Pfam" id="PF22754">
    <property type="entry name" value="bHLH-TF_ACT-like_plant"/>
    <property type="match status" value="1"/>
</dbReference>
<dbReference type="SMART" id="SM00353">
    <property type="entry name" value="HLH"/>
    <property type="match status" value="1"/>
</dbReference>
<dbReference type="SUPFAM" id="SSF47459">
    <property type="entry name" value="HLH, helix-loop-helix DNA-binding domain"/>
    <property type="match status" value="1"/>
</dbReference>
<evidence type="ECO:0000313" key="9">
    <source>
        <dbReference type="Proteomes" id="UP001459277"/>
    </source>
</evidence>
<dbReference type="InterPro" id="IPR036638">
    <property type="entry name" value="HLH_DNA-bd_sf"/>
</dbReference>
<keyword evidence="3" id="KW-0238">DNA-binding</keyword>
<gene>
    <name evidence="8" type="ORF">SO802_026510</name>
</gene>
<feature type="compositionally biased region" description="Basic and acidic residues" evidence="6">
    <location>
        <begin position="193"/>
        <end position="203"/>
    </location>
</feature>
<dbReference type="PANTHER" id="PTHR46684:SF6">
    <property type="entry name" value="TRANSCRIPTION FACTOR FAMA"/>
    <property type="match status" value="1"/>
</dbReference>
<dbReference type="SUPFAM" id="SSF53098">
    <property type="entry name" value="Ribonuclease H-like"/>
    <property type="match status" value="1"/>
</dbReference>
<dbReference type="Proteomes" id="UP001459277">
    <property type="component" value="Unassembled WGS sequence"/>
</dbReference>
<dbReference type="CDD" id="cd06222">
    <property type="entry name" value="RNase_H_like"/>
    <property type="match status" value="1"/>
</dbReference>
<dbReference type="GO" id="GO:0003700">
    <property type="term" value="F:DNA-binding transcription factor activity"/>
    <property type="evidence" value="ECO:0007669"/>
    <property type="project" value="InterPro"/>
</dbReference>
<evidence type="ECO:0000256" key="3">
    <source>
        <dbReference type="ARBA" id="ARBA00023125"/>
    </source>
</evidence>
<keyword evidence="9" id="KW-1185">Reference proteome</keyword>
<dbReference type="GO" id="GO:0010052">
    <property type="term" value="P:guard cell differentiation"/>
    <property type="evidence" value="ECO:0007669"/>
    <property type="project" value="InterPro"/>
</dbReference>
<protein>
    <recommendedName>
        <fullName evidence="7">BHLH domain-containing protein</fullName>
    </recommendedName>
</protein>
<dbReference type="InterPro" id="IPR012337">
    <property type="entry name" value="RNaseH-like_sf"/>
</dbReference>
<dbReference type="GO" id="GO:0045893">
    <property type="term" value="P:positive regulation of DNA-templated transcription"/>
    <property type="evidence" value="ECO:0007669"/>
    <property type="project" value="TreeGrafter"/>
</dbReference>
<dbReference type="InterPro" id="IPR044730">
    <property type="entry name" value="RNase_H-like_dom_plant"/>
</dbReference>
<keyword evidence="2" id="KW-0805">Transcription regulation</keyword>
<dbReference type="PANTHER" id="PTHR46684">
    <property type="entry name" value="TRANSCRIPTION FACTOR FAMA"/>
    <property type="match status" value="1"/>
</dbReference>
<reference evidence="8 9" key="1">
    <citation type="submission" date="2024-01" db="EMBL/GenBank/DDBJ databases">
        <title>A telomere-to-telomere, gap-free genome of sweet tea (Lithocarpus litseifolius).</title>
        <authorList>
            <person name="Zhou J."/>
        </authorList>
    </citation>
    <scope>NUCLEOTIDE SEQUENCE [LARGE SCALE GENOMIC DNA]</scope>
    <source>
        <strain evidence="8">Zhou-2022a</strain>
        <tissue evidence="8">Leaf</tissue>
    </source>
</reference>
<dbReference type="EMBL" id="JAZDWU010000009">
    <property type="protein sequence ID" value="KAK9991525.1"/>
    <property type="molecule type" value="Genomic_DNA"/>
</dbReference>
<dbReference type="InterPro" id="IPR044283">
    <property type="entry name" value="FAMA/SPEECHLESS/MUTE-like"/>
</dbReference>
<dbReference type="Gene3D" id="3.30.420.10">
    <property type="entry name" value="Ribonuclease H-like superfamily/Ribonuclease H"/>
    <property type="match status" value="1"/>
</dbReference>
<evidence type="ECO:0000256" key="4">
    <source>
        <dbReference type="ARBA" id="ARBA00023163"/>
    </source>
</evidence>
<comment type="caution">
    <text evidence="8">The sequence shown here is derived from an EMBL/GenBank/DDBJ whole genome shotgun (WGS) entry which is preliminary data.</text>
</comment>
<sequence length="601" mass="67930">MLFCSKPEFLQSPPLPPSFMGLDYSLDHHHQQQQQFMKQRIGKTSGDNNSTGMVDYLLNNPSQQQQQQMASGFCGSSSFDKLNFADVMQFADFGPKLALNQTKISEEESGIDPVYFLKFPVLNDRLEDQSLMVPHNEERFQGLSVEDETRVREDEEARVSDNTSVQLQFIGEDLQKNSVPEAKNKRKRPRTIKTSEEVESQRMTHIAVERNRRKQMNEHLRVLRSLMPGSYVQRGDQASIIGGAIEFVRELEQLLQCLESQKRRRLYGETPRPVGADSSLAIQQPQPPLFPPMPLPNDEFKIVDLETGLQEETAENKSCLADVEVKLLGFDAMIKILSRRRPGQLIKAIAALEDLQLNILHTNITTIEQTVLYSFNVKVASESRFTAEDIASSVQQIFSFIHQTVPCDLQEIGVRALELVQEFWDVHCKEASSIFHPPRVRWTPPPTLCYKLNFDAALLDGFNQVGLGVVGRDSQGHVLAALSQKVGPVQSVEMAEALAARRAVVFARELSFFDVQIEGDCLRILQALQVSDRCYTLYDHILDETKRLGGLLRQCHFQHVKQDGNRLAHGLTRRAALAADTDVWVEDLPSDLDTVFQSDVP</sequence>
<dbReference type="InterPro" id="IPR002156">
    <property type="entry name" value="RNaseH_domain"/>
</dbReference>
<dbReference type="AlphaFoldDB" id="A0AAW2C367"/>
<comment type="subcellular location">
    <subcellularLocation>
        <location evidence="1">Nucleus</location>
    </subcellularLocation>
</comment>
<dbReference type="GO" id="GO:0046983">
    <property type="term" value="F:protein dimerization activity"/>
    <property type="evidence" value="ECO:0007669"/>
    <property type="project" value="InterPro"/>
</dbReference>
<dbReference type="GO" id="GO:0005634">
    <property type="term" value="C:nucleus"/>
    <property type="evidence" value="ECO:0007669"/>
    <property type="project" value="UniProtKB-SubCell"/>
</dbReference>
<dbReference type="GO" id="GO:0004523">
    <property type="term" value="F:RNA-DNA hybrid ribonuclease activity"/>
    <property type="evidence" value="ECO:0007669"/>
    <property type="project" value="InterPro"/>
</dbReference>
<dbReference type="PROSITE" id="PS50888">
    <property type="entry name" value="BHLH"/>
    <property type="match status" value="1"/>
</dbReference>
<feature type="domain" description="BHLH" evidence="7">
    <location>
        <begin position="200"/>
        <end position="251"/>
    </location>
</feature>
<evidence type="ECO:0000256" key="2">
    <source>
        <dbReference type="ARBA" id="ARBA00023015"/>
    </source>
</evidence>
<evidence type="ECO:0000256" key="1">
    <source>
        <dbReference type="ARBA" id="ARBA00004123"/>
    </source>
</evidence>
<keyword evidence="4" id="KW-0804">Transcription</keyword>
<dbReference type="InterPro" id="IPR054502">
    <property type="entry name" value="bHLH-TF_ACT-like_plant"/>
</dbReference>
<dbReference type="Pfam" id="PF00010">
    <property type="entry name" value="HLH"/>
    <property type="match status" value="1"/>
</dbReference>
<dbReference type="FunFam" id="4.10.280.10:FF:000050">
    <property type="entry name" value="Basic helix-loop-helix transcription factor"/>
    <property type="match status" value="1"/>
</dbReference>
<dbReference type="Gene3D" id="4.10.280.10">
    <property type="entry name" value="Helix-loop-helix DNA-binding domain"/>
    <property type="match status" value="1"/>
</dbReference>
<dbReference type="Pfam" id="PF13456">
    <property type="entry name" value="RVT_3"/>
    <property type="match status" value="1"/>
</dbReference>
<dbReference type="InterPro" id="IPR011598">
    <property type="entry name" value="bHLH_dom"/>
</dbReference>
<name>A0AAW2C367_9ROSI</name>
<dbReference type="CDD" id="cd11448">
    <property type="entry name" value="bHLH_AtFAMA_like"/>
    <property type="match status" value="1"/>
</dbReference>
<feature type="region of interest" description="Disordered" evidence="6">
    <location>
        <begin position="180"/>
        <end position="203"/>
    </location>
</feature>
<dbReference type="InterPro" id="IPR036397">
    <property type="entry name" value="RNaseH_sf"/>
</dbReference>
<evidence type="ECO:0000313" key="8">
    <source>
        <dbReference type="EMBL" id="KAK9991525.1"/>
    </source>
</evidence>